<feature type="transmembrane region" description="Helical" evidence="6">
    <location>
        <begin position="187"/>
        <end position="207"/>
    </location>
</feature>
<dbReference type="GO" id="GO:0005886">
    <property type="term" value="C:plasma membrane"/>
    <property type="evidence" value="ECO:0007669"/>
    <property type="project" value="UniProtKB-SubCell"/>
</dbReference>
<evidence type="ECO:0000256" key="5">
    <source>
        <dbReference type="ARBA" id="ARBA00023136"/>
    </source>
</evidence>
<feature type="transmembrane region" description="Helical" evidence="6">
    <location>
        <begin position="277"/>
        <end position="294"/>
    </location>
</feature>
<evidence type="ECO:0000256" key="1">
    <source>
        <dbReference type="ARBA" id="ARBA00004651"/>
    </source>
</evidence>
<feature type="transmembrane region" description="Helical" evidence="6">
    <location>
        <begin position="71"/>
        <end position="91"/>
    </location>
</feature>
<keyword evidence="4 6" id="KW-1133">Transmembrane helix</keyword>
<name>A0A5S5BCW3_STUST</name>
<dbReference type="InterPro" id="IPR037185">
    <property type="entry name" value="EmrE-like"/>
</dbReference>
<comment type="subcellular location">
    <subcellularLocation>
        <location evidence="1">Cell membrane</location>
        <topology evidence="1">Multi-pass membrane protein</topology>
    </subcellularLocation>
</comment>
<organism evidence="8 9">
    <name type="scientific">Stutzerimonas stutzeri</name>
    <name type="common">Pseudomonas stutzeri</name>
    <dbReference type="NCBI Taxonomy" id="316"/>
    <lineage>
        <taxon>Bacteria</taxon>
        <taxon>Pseudomonadati</taxon>
        <taxon>Pseudomonadota</taxon>
        <taxon>Gammaproteobacteria</taxon>
        <taxon>Pseudomonadales</taxon>
        <taxon>Pseudomonadaceae</taxon>
        <taxon>Stutzerimonas</taxon>
    </lineage>
</organism>
<feature type="transmembrane region" description="Helical" evidence="6">
    <location>
        <begin position="219"/>
        <end position="240"/>
    </location>
</feature>
<evidence type="ECO:0000313" key="8">
    <source>
        <dbReference type="EMBL" id="TYP64895.1"/>
    </source>
</evidence>
<dbReference type="AlphaFoldDB" id="A0A5S5BCW3"/>
<feature type="transmembrane region" description="Helical" evidence="6">
    <location>
        <begin position="126"/>
        <end position="146"/>
    </location>
</feature>
<evidence type="ECO:0000313" key="9">
    <source>
        <dbReference type="Proteomes" id="UP000324282"/>
    </source>
</evidence>
<dbReference type="EMBL" id="VNHQ01000012">
    <property type="protein sequence ID" value="TYP64895.1"/>
    <property type="molecule type" value="Genomic_DNA"/>
</dbReference>
<dbReference type="InterPro" id="IPR000620">
    <property type="entry name" value="EamA_dom"/>
</dbReference>
<comment type="caution">
    <text evidence="8">The sequence shown here is derived from an EMBL/GenBank/DDBJ whole genome shotgun (WGS) entry which is preliminary data.</text>
</comment>
<feature type="transmembrane region" description="Helical" evidence="6">
    <location>
        <begin position="252"/>
        <end position="271"/>
    </location>
</feature>
<dbReference type="PANTHER" id="PTHR42920:SF11">
    <property type="entry name" value="INNER MEMBRANE PROTEIN YTFF"/>
    <property type="match status" value="1"/>
</dbReference>
<keyword evidence="2" id="KW-1003">Cell membrane</keyword>
<dbReference type="PANTHER" id="PTHR42920">
    <property type="entry name" value="OS03G0707200 PROTEIN-RELATED"/>
    <property type="match status" value="1"/>
</dbReference>
<evidence type="ECO:0000259" key="7">
    <source>
        <dbReference type="Pfam" id="PF00892"/>
    </source>
</evidence>
<protein>
    <submittedName>
        <fullName evidence="8">Drug/metabolite transporter (DMT)-like permease</fullName>
    </submittedName>
</protein>
<evidence type="ECO:0000256" key="6">
    <source>
        <dbReference type="SAM" id="Phobius"/>
    </source>
</evidence>
<sequence>MAPRQGWASAGLLLAVLCWSGNALVARAFHEAIPPLTLAFWRWTLATCLLLPFVVRSIWTHRATLRAAGWRLLVVAALGISSYNSLLYSAAQSTEAINLTLVNTCLPLFTFIGGGLLLGEWPARRAWFGMAIAACGLVYLISRGSWDAFANLAFKTGDLIMLVAVLVWALYTLSLRRWSSFLQVPPLTLLGVFMAIGTPLILPFYLFEYSQVGGFTPSLTNLSVIAYTAVFASLIAYLSWNHGVKTVGAAKAAMATYLMPVFTAILGWLLLGEGLQLFHWIGGGLIFAGLLLATQVRAGSPLLSQAKQNPR</sequence>
<evidence type="ECO:0000256" key="2">
    <source>
        <dbReference type="ARBA" id="ARBA00022475"/>
    </source>
</evidence>
<proteinExistence type="predicted"/>
<feature type="transmembrane region" description="Helical" evidence="6">
    <location>
        <begin position="97"/>
        <end position="119"/>
    </location>
</feature>
<feature type="transmembrane region" description="Helical" evidence="6">
    <location>
        <begin position="39"/>
        <end position="59"/>
    </location>
</feature>
<feature type="transmembrane region" description="Helical" evidence="6">
    <location>
        <begin position="152"/>
        <end position="175"/>
    </location>
</feature>
<dbReference type="InterPro" id="IPR051258">
    <property type="entry name" value="Diverse_Substrate_Transporter"/>
</dbReference>
<keyword evidence="3 6" id="KW-0812">Transmembrane</keyword>
<gene>
    <name evidence="8" type="ORF">A9A72_12214</name>
</gene>
<dbReference type="Proteomes" id="UP000324282">
    <property type="component" value="Unassembled WGS sequence"/>
</dbReference>
<feature type="domain" description="EamA" evidence="7">
    <location>
        <begin position="10"/>
        <end position="140"/>
    </location>
</feature>
<feature type="domain" description="EamA" evidence="7">
    <location>
        <begin position="156"/>
        <end position="293"/>
    </location>
</feature>
<dbReference type="Pfam" id="PF00892">
    <property type="entry name" value="EamA"/>
    <property type="match status" value="2"/>
</dbReference>
<evidence type="ECO:0000256" key="4">
    <source>
        <dbReference type="ARBA" id="ARBA00022989"/>
    </source>
</evidence>
<keyword evidence="5 6" id="KW-0472">Membrane</keyword>
<dbReference type="OrthoDB" id="4167046at2"/>
<accession>A0A5S5BCW3</accession>
<evidence type="ECO:0000256" key="3">
    <source>
        <dbReference type="ARBA" id="ARBA00022692"/>
    </source>
</evidence>
<reference evidence="8 9" key="1">
    <citation type="submission" date="2019-07" db="EMBL/GenBank/DDBJ databases">
        <title>Deep subsurface shale carbon reservoir microbial communities from Ohio and West Virginia, USA.</title>
        <authorList>
            <person name="Wrighton K."/>
        </authorList>
    </citation>
    <scope>NUCLEOTIDE SEQUENCE [LARGE SCALE GENOMIC DNA]</scope>
    <source>
        <strain evidence="8 9">NP_8Ht</strain>
    </source>
</reference>
<dbReference type="RefSeq" id="WP_148924440.1">
    <property type="nucleotide sequence ID" value="NZ_VNHQ01000012.1"/>
</dbReference>
<dbReference type="SUPFAM" id="SSF103481">
    <property type="entry name" value="Multidrug resistance efflux transporter EmrE"/>
    <property type="match status" value="2"/>
</dbReference>